<keyword evidence="3" id="KW-1185">Reference proteome</keyword>
<accession>A0A1H7B660</accession>
<dbReference type="AlphaFoldDB" id="A0A1H7B660"/>
<proteinExistence type="predicted"/>
<dbReference type="EMBL" id="FNXY01000011">
    <property type="protein sequence ID" value="SEJ69942.1"/>
    <property type="molecule type" value="Genomic_DNA"/>
</dbReference>
<dbReference type="Proteomes" id="UP000199532">
    <property type="component" value="Unassembled WGS sequence"/>
</dbReference>
<sequence>MVGRFFFIRYWEGGQHIRFRIQPLDENFTDQICQLLRDRFEDFFHLFPSNRIDTPGGEIIYPNDSVQFIDYNPEIKRYGGNHGIELAEEHFELSSTVTLQLICRPCDFDYEQRLAHAINLNLAFAKCVFKSKNEKTIFYKHLFHQWLPHAMFALNRSGENIIGYDMIQESYEALFQKNKKSLHQYKYLIDELIESNEKFEENWMNIWIERTIKIHCELTALNELKLLADTDSPEINSINNIYLSYFHMLNNRLGIQNKDESLVSYLLFKLFE</sequence>
<name>A0A1H7B660_9BACT</name>
<gene>
    <name evidence="2" type="ORF">SAMN04487995_6020</name>
</gene>
<evidence type="ECO:0000313" key="2">
    <source>
        <dbReference type="EMBL" id="SEJ69942.1"/>
    </source>
</evidence>
<dbReference type="NCBIfam" id="TIGR03891">
    <property type="entry name" value="thiopep_ocin"/>
    <property type="match status" value="1"/>
</dbReference>
<dbReference type="STRING" id="408657.SAMN04487995_6020"/>
<protein>
    <submittedName>
        <fullName evidence="2">Thiopeptide-type bacteriocin biosynthesis domain-containing protein</fullName>
    </submittedName>
</protein>
<feature type="domain" description="Thiopeptide-type bacteriocin biosynthesis" evidence="1">
    <location>
        <begin position="4"/>
        <end position="269"/>
    </location>
</feature>
<reference evidence="2 3" key="1">
    <citation type="submission" date="2016-10" db="EMBL/GenBank/DDBJ databases">
        <authorList>
            <person name="de Groot N.N."/>
        </authorList>
    </citation>
    <scope>NUCLEOTIDE SEQUENCE [LARGE SCALE GENOMIC DNA]</scope>
    <source>
        <strain evidence="2 3">DSM 19938</strain>
    </source>
</reference>
<dbReference type="Pfam" id="PF14028">
    <property type="entry name" value="Lant_dehydr_C"/>
    <property type="match status" value="1"/>
</dbReference>
<dbReference type="InterPro" id="IPR023809">
    <property type="entry name" value="Thiopep_bacteriocin_synth_dom"/>
</dbReference>
<evidence type="ECO:0000313" key="3">
    <source>
        <dbReference type="Proteomes" id="UP000199532"/>
    </source>
</evidence>
<organism evidence="2 3">
    <name type="scientific">Dyadobacter koreensis</name>
    <dbReference type="NCBI Taxonomy" id="408657"/>
    <lineage>
        <taxon>Bacteria</taxon>
        <taxon>Pseudomonadati</taxon>
        <taxon>Bacteroidota</taxon>
        <taxon>Cytophagia</taxon>
        <taxon>Cytophagales</taxon>
        <taxon>Spirosomataceae</taxon>
        <taxon>Dyadobacter</taxon>
    </lineage>
</organism>
<evidence type="ECO:0000259" key="1">
    <source>
        <dbReference type="Pfam" id="PF14028"/>
    </source>
</evidence>